<protein>
    <submittedName>
        <fullName evidence="1">18319_t:CDS:1</fullName>
    </submittedName>
</protein>
<dbReference type="AlphaFoldDB" id="A0A9N8VRJ8"/>
<keyword evidence="2" id="KW-1185">Reference proteome</keyword>
<gene>
    <name evidence="1" type="ORF">RFULGI_LOCUS806</name>
</gene>
<name>A0A9N8VRJ8_9GLOM</name>
<organism evidence="1 2">
    <name type="scientific">Racocetra fulgida</name>
    <dbReference type="NCBI Taxonomy" id="60492"/>
    <lineage>
        <taxon>Eukaryota</taxon>
        <taxon>Fungi</taxon>
        <taxon>Fungi incertae sedis</taxon>
        <taxon>Mucoromycota</taxon>
        <taxon>Glomeromycotina</taxon>
        <taxon>Glomeromycetes</taxon>
        <taxon>Diversisporales</taxon>
        <taxon>Gigasporaceae</taxon>
        <taxon>Racocetra</taxon>
    </lineage>
</organism>
<dbReference type="EMBL" id="CAJVPZ010000401">
    <property type="protein sequence ID" value="CAG8463965.1"/>
    <property type="molecule type" value="Genomic_DNA"/>
</dbReference>
<dbReference type="Proteomes" id="UP000789396">
    <property type="component" value="Unassembled WGS sequence"/>
</dbReference>
<comment type="caution">
    <text evidence="1">The sequence shown here is derived from an EMBL/GenBank/DDBJ whole genome shotgun (WGS) entry which is preliminary data.</text>
</comment>
<evidence type="ECO:0000313" key="2">
    <source>
        <dbReference type="Proteomes" id="UP000789396"/>
    </source>
</evidence>
<evidence type="ECO:0000313" key="1">
    <source>
        <dbReference type="EMBL" id="CAG8463965.1"/>
    </source>
</evidence>
<sequence>MSYDSCEYSEIDLNNKENRKYKEENLYRARCQVKGELIIAIFNPH</sequence>
<reference evidence="1" key="1">
    <citation type="submission" date="2021-06" db="EMBL/GenBank/DDBJ databases">
        <authorList>
            <person name="Kallberg Y."/>
            <person name="Tangrot J."/>
            <person name="Rosling A."/>
        </authorList>
    </citation>
    <scope>NUCLEOTIDE SEQUENCE</scope>
    <source>
        <strain evidence="1">IN212</strain>
    </source>
</reference>
<proteinExistence type="predicted"/>
<accession>A0A9N8VRJ8</accession>